<accession>K9ZQ16</accession>
<name>K9ZQ16_ANACC</name>
<organism evidence="2 3">
    <name type="scientific">Anabaena cylindrica (strain ATCC 27899 / PCC 7122)</name>
    <dbReference type="NCBI Taxonomy" id="272123"/>
    <lineage>
        <taxon>Bacteria</taxon>
        <taxon>Bacillati</taxon>
        <taxon>Cyanobacteriota</taxon>
        <taxon>Cyanophyceae</taxon>
        <taxon>Nostocales</taxon>
        <taxon>Nostocaceae</taxon>
        <taxon>Anabaena</taxon>
    </lineage>
</organism>
<dbReference type="OrthoDB" id="425813at2"/>
<dbReference type="EMBL" id="CP003659">
    <property type="protein sequence ID" value="AFZ60894.1"/>
    <property type="molecule type" value="Genomic_DNA"/>
</dbReference>
<evidence type="ECO:0008006" key="4">
    <source>
        <dbReference type="Google" id="ProtNLM"/>
    </source>
</evidence>
<dbReference type="HOGENOM" id="CLU_038555_0_0_3"/>
<feature type="compositionally biased region" description="Polar residues" evidence="1">
    <location>
        <begin position="336"/>
        <end position="378"/>
    </location>
</feature>
<dbReference type="InterPro" id="IPR025569">
    <property type="entry name" value="DUF4335"/>
</dbReference>
<protein>
    <recommendedName>
        <fullName evidence="4">DUF4335 domain-containing protein</fullName>
    </recommendedName>
</protein>
<feature type="compositionally biased region" description="Polar residues" evidence="1">
    <location>
        <begin position="271"/>
        <end position="280"/>
    </location>
</feature>
<gene>
    <name evidence="2" type="ordered locus">Anacy_5585</name>
</gene>
<proteinExistence type="predicted"/>
<feature type="compositionally biased region" description="Polar residues" evidence="1">
    <location>
        <begin position="385"/>
        <end position="400"/>
    </location>
</feature>
<reference evidence="3" key="1">
    <citation type="journal article" date="2013" name="Proc. Natl. Acad. Sci. U.S.A.">
        <title>Improving the coverage of the cyanobacterial phylum using diversity-driven genome sequencing.</title>
        <authorList>
            <person name="Shih P.M."/>
            <person name="Wu D."/>
            <person name="Latifi A."/>
            <person name="Axen S.D."/>
            <person name="Fewer D.P."/>
            <person name="Talla E."/>
            <person name="Calteau A."/>
            <person name="Cai F."/>
            <person name="Tandeau de Marsac N."/>
            <person name="Rippka R."/>
            <person name="Herdman M."/>
            <person name="Sivonen K."/>
            <person name="Coursin T."/>
            <person name="Laurent T."/>
            <person name="Goodwin L."/>
            <person name="Nolan M."/>
            <person name="Davenport K.W."/>
            <person name="Han C.S."/>
            <person name="Rubin E.M."/>
            <person name="Eisen J.A."/>
            <person name="Woyke T."/>
            <person name="Gugger M."/>
            <person name="Kerfeld C.A."/>
        </authorList>
    </citation>
    <scope>NUCLEOTIDE SEQUENCE [LARGE SCALE GENOMIC DNA]</scope>
    <source>
        <strain evidence="3">ATCC 27899 / PCC 7122</strain>
    </source>
</reference>
<dbReference type="AlphaFoldDB" id="K9ZQ16"/>
<dbReference type="PATRIC" id="fig|272123.3.peg.6041"/>
<keyword evidence="3" id="KW-1185">Reference proteome</keyword>
<dbReference type="Proteomes" id="UP000010474">
    <property type="component" value="Chromosome"/>
</dbReference>
<evidence type="ECO:0000313" key="3">
    <source>
        <dbReference type="Proteomes" id="UP000010474"/>
    </source>
</evidence>
<dbReference type="eggNOG" id="COG3266">
    <property type="taxonomic scope" value="Bacteria"/>
</dbReference>
<evidence type="ECO:0000313" key="2">
    <source>
        <dbReference type="EMBL" id="AFZ60894.1"/>
    </source>
</evidence>
<dbReference type="KEGG" id="acy:Anacy_5585"/>
<sequence length="528" mass="57183">MPRSNSVIRRYTPPTCTLEILAQSSPLSRWMGQTVLKQLHFELHFDDPGLPDERQVPIQGDRDQLEALCNAVTNYVQNLLQQSADSFCLTFLKPHPSNPTSDEPELDDFAPTSSSPKTVNSFNMGILEATIYLESSDNLTHKLFLGSLANPTSGPVIQLTLLQLFDLATALEEYSTDVIALPNLNSENSTSVRRLPTWTPVAATLALALGLTPLTWQYANNIKQQQKQVAKTTTSASEKVALESSPSFDLTTPPVGLASPGNLPSPPSNSTSIQLPNLDTTPPLADTTVDPKPLSFPNSTVPSTANTSSNIPLTIPQTRRPVIPANLQIPLPTTPNPQQNSTGVTNQSGVTLNPQQNLPTRNSNNISTIPESGATLPQTSPPIAAQTNPQQLNRSTNSPGTIAALENDENLVAKLREARKTTLPKEVATSDSTLFDIPQVAEARQYLQKNWQPPAGFSQTLEYSLMLGVDGSIERILPLNRSAREYFDSTGIPAIGKAFVSTNKSGQNLRLRVVFSPDGKVQTFPETP</sequence>
<feature type="compositionally biased region" description="Polar residues" evidence="1">
    <location>
        <begin position="296"/>
        <end position="317"/>
    </location>
</feature>
<feature type="region of interest" description="Disordered" evidence="1">
    <location>
        <begin position="240"/>
        <end position="401"/>
    </location>
</feature>
<dbReference type="Pfam" id="PF14233">
    <property type="entry name" value="DUF4335"/>
    <property type="match status" value="1"/>
</dbReference>
<dbReference type="STRING" id="272123.Anacy_5585"/>
<dbReference type="RefSeq" id="WP_015217506.1">
    <property type="nucleotide sequence ID" value="NC_019771.1"/>
</dbReference>
<evidence type="ECO:0000256" key="1">
    <source>
        <dbReference type="SAM" id="MobiDB-lite"/>
    </source>
</evidence>